<dbReference type="Proteomes" id="UP001465755">
    <property type="component" value="Unassembled WGS sequence"/>
</dbReference>
<feature type="repeat" description="ANK" evidence="3">
    <location>
        <begin position="216"/>
        <end position="248"/>
    </location>
</feature>
<dbReference type="Pfam" id="PF12796">
    <property type="entry name" value="Ank_2"/>
    <property type="match status" value="1"/>
</dbReference>
<evidence type="ECO:0000313" key="7">
    <source>
        <dbReference type="Proteomes" id="UP001465755"/>
    </source>
</evidence>
<feature type="region of interest" description="Disordered" evidence="4">
    <location>
        <begin position="395"/>
        <end position="439"/>
    </location>
</feature>
<dbReference type="SMART" id="SM00298">
    <property type="entry name" value="CHROMO"/>
    <property type="match status" value="3"/>
</dbReference>
<keyword evidence="1" id="KW-0677">Repeat</keyword>
<dbReference type="Gene3D" id="1.25.40.20">
    <property type="entry name" value="Ankyrin repeat-containing domain"/>
    <property type="match status" value="1"/>
</dbReference>
<dbReference type="PANTHER" id="PTHR24171">
    <property type="entry name" value="ANKYRIN REPEAT DOMAIN-CONTAINING PROTEIN 39-RELATED"/>
    <property type="match status" value="1"/>
</dbReference>
<feature type="domain" description="Chromo" evidence="5">
    <location>
        <begin position="290"/>
        <end position="342"/>
    </location>
</feature>
<name>A0AAW1NUA2_9CHLO</name>
<comment type="caution">
    <text evidence="6">The sequence shown here is derived from an EMBL/GenBank/DDBJ whole genome shotgun (WGS) entry which is preliminary data.</text>
</comment>
<organism evidence="6 7">
    <name type="scientific">Symbiochloris irregularis</name>
    <dbReference type="NCBI Taxonomy" id="706552"/>
    <lineage>
        <taxon>Eukaryota</taxon>
        <taxon>Viridiplantae</taxon>
        <taxon>Chlorophyta</taxon>
        <taxon>core chlorophytes</taxon>
        <taxon>Trebouxiophyceae</taxon>
        <taxon>Trebouxiales</taxon>
        <taxon>Trebouxiaceae</taxon>
        <taxon>Symbiochloris</taxon>
    </lineage>
</organism>
<evidence type="ECO:0000256" key="2">
    <source>
        <dbReference type="ARBA" id="ARBA00023043"/>
    </source>
</evidence>
<feature type="repeat" description="ANK" evidence="3">
    <location>
        <begin position="183"/>
        <end position="215"/>
    </location>
</feature>
<proteinExistence type="predicted"/>
<feature type="compositionally biased region" description="Low complexity" evidence="4">
    <location>
        <begin position="409"/>
        <end position="422"/>
    </location>
</feature>
<dbReference type="InterPro" id="IPR036770">
    <property type="entry name" value="Ankyrin_rpt-contain_sf"/>
</dbReference>
<keyword evidence="7" id="KW-1185">Reference proteome</keyword>
<dbReference type="SMART" id="SM00248">
    <property type="entry name" value="ANK"/>
    <property type="match status" value="2"/>
</dbReference>
<feature type="domain" description="Chromo" evidence="5">
    <location>
        <begin position="343"/>
        <end position="392"/>
    </location>
</feature>
<dbReference type="InterPro" id="IPR000953">
    <property type="entry name" value="Chromo/chromo_shadow_dom"/>
</dbReference>
<dbReference type="PROSITE" id="PS50088">
    <property type="entry name" value="ANK_REPEAT"/>
    <property type="match status" value="2"/>
</dbReference>
<dbReference type="InterPro" id="IPR016197">
    <property type="entry name" value="Chromo-like_dom_sf"/>
</dbReference>
<evidence type="ECO:0000259" key="5">
    <source>
        <dbReference type="SMART" id="SM00298"/>
    </source>
</evidence>
<evidence type="ECO:0000256" key="1">
    <source>
        <dbReference type="ARBA" id="ARBA00022737"/>
    </source>
</evidence>
<accession>A0AAW1NUA2</accession>
<dbReference type="EMBL" id="JALJOQ010000131">
    <property type="protein sequence ID" value="KAK9795205.1"/>
    <property type="molecule type" value="Genomic_DNA"/>
</dbReference>
<gene>
    <name evidence="6" type="ORF">WJX73_010208</name>
</gene>
<feature type="domain" description="Chromo" evidence="5">
    <location>
        <begin position="99"/>
        <end position="154"/>
    </location>
</feature>
<feature type="region of interest" description="Disordered" evidence="4">
    <location>
        <begin position="26"/>
        <end position="58"/>
    </location>
</feature>
<evidence type="ECO:0000256" key="4">
    <source>
        <dbReference type="SAM" id="MobiDB-lite"/>
    </source>
</evidence>
<dbReference type="AlphaFoldDB" id="A0AAW1NUA2"/>
<evidence type="ECO:0000256" key="3">
    <source>
        <dbReference type="PROSITE-ProRule" id="PRU00023"/>
    </source>
</evidence>
<reference evidence="6 7" key="1">
    <citation type="journal article" date="2024" name="Nat. Commun.">
        <title>Phylogenomics reveals the evolutionary origins of lichenization in chlorophyte algae.</title>
        <authorList>
            <person name="Puginier C."/>
            <person name="Libourel C."/>
            <person name="Otte J."/>
            <person name="Skaloud P."/>
            <person name="Haon M."/>
            <person name="Grisel S."/>
            <person name="Petersen M."/>
            <person name="Berrin J.G."/>
            <person name="Delaux P.M."/>
            <person name="Dal Grande F."/>
            <person name="Keller J."/>
        </authorList>
    </citation>
    <scope>NUCLEOTIDE SEQUENCE [LARGE SCALE GENOMIC DNA]</scope>
    <source>
        <strain evidence="6 7">SAG 2036</strain>
    </source>
</reference>
<protein>
    <recommendedName>
        <fullName evidence="5">Chromo domain-containing protein</fullName>
    </recommendedName>
</protein>
<dbReference type="PROSITE" id="PS50297">
    <property type="entry name" value="ANK_REP_REGION"/>
    <property type="match status" value="2"/>
</dbReference>
<dbReference type="Gene3D" id="2.40.50.40">
    <property type="match status" value="3"/>
</dbReference>
<evidence type="ECO:0000313" key="6">
    <source>
        <dbReference type="EMBL" id="KAK9795205.1"/>
    </source>
</evidence>
<dbReference type="SUPFAM" id="SSF54160">
    <property type="entry name" value="Chromo domain-like"/>
    <property type="match status" value="3"/>
</dbReference>
<dbReference type="InterPro" id="IPR002110">
    <property type="entry name" value="Ankyrin_rpt"/>
</dbReference>
<sequence>MDLLNYHRQLSGRLASARCTCHSYATDSPAGRSAASAASLHPGSNRRKAHSLGAETSNAQRVSCHSAPIRSVRAQAAAVDAATSPSAVKAPEIRGVGEVADVESLEGVRVKLDEETNRPFVEYLVKWKDGAASSWEPKVNLAENMLRDFEDRWWKCCREAKAEDMEQMLRHSAIALSNVTDSNRRSGLHFVAAAGKADCTQMLCEAGADVNFADKEGFTPLHMAVGYSHQESVKVLLDHGASPDACDRQGRSVAGLVDDIRQTMPLQRETIGRRMALEQVANLLAASLYEEAEPEQLLKTRGGDAAAAREFLVKWSDGHEDSWVRESDLAEDLVKDYGAGLEYADATSIQRMRLEGDKRFFLVEWSDGHERTWEPEANLVKDLVTAFEADQAAKGLSLRGSDTEPPSEQASSSRGRSQGGARTADDADTASGEERYRVLSFGDSGAREEAFVATLEEAREIAGEGQIDTGKTDEHACCQAVA</sequence>
<keyword evidence="2 3" id="KW-0040">ANK repeat</keyword>
<dbReference type="SUPFAM" id="SSF48403">
    <property type="entry name" value="Ankyrin repeat"/>
    <property type="match status" value="1"/>
</dbReference>